<dbReference type="InterPro" id="IPR005062">
    <property type="entry name" value="SAC3/GANP/THP3_conserved"/>
</dbReference>
<evidence type="ECO:0000313" key="3">
    <source>
        <dbReference type="EMBL" id="OAX39830.1"/>
    </source>
</evidence>
<feature type="compositionally biased region" description="Polar residues" evidence="1">
    <location>
        <begin position="1393"/>
        <end position="1415"/>
    </location>
</feature>
<accession>A0A1B7N4Q6</accession>
<dbReference type="GO" id="GO:0006406">
    <property type="term" value="P:mRNA export from nucleus"/>
    <property type="evidence" value="ECO:0007669"/>
    <property type="project" value="TreeGrafter"/>
</dbReference>
<dbReference type="Proteomes" id="UP000092154">
    <property type="component" value="Unassembled WGS sequence"/>
</dbReference>
<feature type="region of interest" description="Disordered" evidence="1">
    <location>
        <begin position="472"/>
        <end position="492"/>
    </location>
</feature>
<dbReference type="Gene3D" id="1.25.40.990">
    <property type="match status" value="1"/>
</dbReference>
<dbReference type="InParanoid" id="A0A1B7N4Q6"/>
<dbReference type="OrthoDB" id="264795at2759"/>
<evidence type="ECO:0000259" key="2">
    <source>
        <dbReference type="Pfam" id="PF03399"/>
    </source>
</evidence>
<dbReference type="GO" id="GO:0070390">
    <property type="term" value="C:transcription export complex 2"/>
    <property type="evidence" value="ECO:0007669"/>
    <property type="project" value="TreeGrafter"/>
</dbReference>
<dbReference type="PANTHER" id="PTHR12436">
    <property type="entry name" value="80 KDA MCM3-ASSOCIATED PROTEIN"/>
    <property type="match status" value="1"/>
</dbReference>
<dbReference type="GO" id="GO:0005737">
    <property type="term" value="C:cytoplasm"/>
    <property type="evidence" value="ECO:0007669"/>
    <property type="project" value="TreeGrafter"/>
</dbReference>
<feature type="region of interest" description="Disordered" evidence="1">
    <location>
        <begin position="1358"/>
        <end position="1415"/>
    </location>
</feature>
<feature type="region of interest" description="Disordered" evidence="1">
    <location>
        <begin position="1"/>
        <end position="133"/>
    </location>
</feature>
<evidence type="ECO:0000256" key="1">
    <source>
        <dbReference type="SAM" id="MobiDB-lite"/>
    </source>
</evidence>
<sequence length="1435" mass="159063">MSAGAVVNMEPTAPFRTHRGRANGAHHDSAGAGRRAHHKNKQWVADGATSRSSTPHGGADAERWERGGHRGSRGRGRGTRGKFPNTTFTLRQGGGALDSGSAAASEDNSEMEDATDVDEVEEHEPETPEEKERFWKELVKGREAERKKAIAEGKMDDPNVAKRLEDAITMVGTCMDMCPRFERYRRERENNLFEWEIVPGTKRVDHKRAVKMYERAAGDKTLPSDLRPPKVLRRTLDYLFHDLLPRGGFSATFNFIRDRSRAVRSDFTMQHEMGPIAIECHDRCARFHILGLHLERDRPGSQISLEEQQLKYTLQSLKEFYEDQRGKYQSQTELEMRVYHRLIHIRDQKERQEDIPSSILEHPVFKLTTKFRLLVQAKSAPITRNSTLSVDHEAMGVFNELITVLQGEGNYAMIYLVACIIEYLFGTDTVDDIESLRGNLATPDIIDGNSAGVDEHHDTVVEEVDAMQEEEEPPFETDLVDVPQSSPKPLNRSGTQWLNDTFGPAPTESAFLDAPQPVSQSPKSAFSNLTAVPNVFGSTTFQTSTFSSTSGFGFGSTPVPPPVFGSSSSQTFVFSEAPPSVFGRPPLVPSLAPTAPSENTTQAVPQGFPSSIFSKPLPPSAELSFTPEVNKVSNTLSIQEQPTLNPHAPVFAPQTPFTIPSAPFTSPPVLGQGPSPVNGFGPKRRRPSDFFDEPSNPVPTITPVTSKFQGPARLPATFAQPTPSYQPPVLPSLVTSQPTSGVPRDSSGVLDETPPSQPPPLSRHHPISLPPTPTATSFIPSALSGKSTKAIFGSLKNLQTSSLTATPTEILSPLVLSSPATKSTLNTMPSLLRRDSVQTPLRLGITAADLEAVSTKLENGKAPDSSSTTQIDKEALKSKAFSFIRKSLLIKEAFRDWREQTAARTQWKEACRRSDAYSQRVQAERLSKSTSSLPQENKRKVISPERPSPVRKRLRNRLSSEYRPPPSDEELLKRFEKNREENERRWARGSFLHVLQQHLKSTSRTVPESWSAWLSLNQDNDGTAIWLELKFDVPESGSWRDVHIFQIPVVPQPRNNTVVYPGIIIFERTPVSEVNDPLERKYRMLDDCSRLRDIIESLPPDRYFTPSLLTISWSDGGPDSSADFNDMIASILHDKIASSHVDLALTSTASDLNSKFQAALQSLKLDTEGNLVQWTSVPDLFRQWKSIWQTFTSQQLEQSTLNGEFGWSFHGRFLELCIELLNAISSAVLQLTSGNNLEGVLPSLEMQHVRDSDSTFDVVLQWLDNMSLQDASVGCLADVLRSHQALGREFPSETFVQNLFEVAQELSAQRSGLNAATSTCIRKTHIDAATSNITSKQSSYSDELSALHSARLRQSSKRIASFDASSTRSSTPAKRRRLSTSDDSTQSERESPPLSTTSPAYTSPSIGSTTPEKSTVVTPAMLRALTRDIRTKFSY</sequence>
<dbReference type="InterPro" id="IPR045107">
    <property type="entry name" value="SAC3/GANP/THP3"/>
</dbReference>
<feature type="region of interest" description="Disordered" evidence="1">
    <location>
        <begin position="918"/>
        <end position="969"/>
    </location>
</feature>
<dbReference type="EMBL" id="KV448234">
    <property type="protein sequence ID" value="OAX39830.1"/>
    <property type="molecule type" value="Genomic_DNA"/>
</dbReference>
<feature type="compositionally biased region" description="Basic residues" evidence="1">
    <location>
        <begin position="69"/>
        <end position="80"/>
    </location>
</feature>
<feature type="region of interest" description="Disordered" evidence="1">
    <location>
        <begin position="644"/>
        <end position="780"/>
    </location>
</feature>
<proteinExistence type="predicted"/>
<protein>
    <recommendedName>
        <fullName evidence="2">SAC3/GANP/THP3 conserved domain-containing protein</fullName>
    </recommendedName>
</protein>
<dbReference type="STRING" id="1314800.A0A1B7N4Q6"/>
<feature type="compositionally biased region" description="Polar residues" evidence="1">
    <location>
        <begin position="483"/>
        <end position="492"/>
    </location>
</feature>
<feature type="compositionally biased region" description="Basic and acidic residues" evidence="1">
    <location>
        <begin position="59"/>
        <end position="68"/>
    </location>
</feature>
<keyword evidence="4" id="KW-1185">Reference proteome</keyword>
<dbReference type="Pfam" id="PF03399">
    <property type="entry name" value="SAC3_GANP"/>
    <property type="match status" value="1"/>
</dbReference>
<feature type="domain" description="SAC3/GANP/THP3 conserved" evidence="2">
    <location>
        <begin position="177"/>
        <end position="425"/>
    </location>
</feature>
<dbReference type="PANTHER" id="PTHR12436:SF3">
    <property type="entry name" value="GERMINAL-CENTER ASSOCIATED NUCLEAR PROTEIN"/>
    <property type="match status" value="1"/>
</dbReference>
<name>A0A1B7N4Q6_9AGAM</name>
<reference evidence="3 4" key="1">
    <citation type="submission" date="2016-06" db="EMBL/GenBank/DDBJ databases">
        <title>Comparative genomics of the ectomycorrhizal sister species Rhizopogon vinicolor and Rhizopogon vesiculosus (Basidiomycota: Boletales) reveals a divergence of the mating type B locus.</title>
        <authorList>
            <consortium name="DOE Joint Genome Institute"/>
            <person name="Mujic A.B."/>
            <person name="Kuo A."/>
            <person name="Tritt A."/>
            <person name="Lipzen A."/>
            <person name="Chen C."/>
            <person name="Johnson J."/>
            <person name="Sharma A."/>
            <person name="Barry K."/>
            <person name="Grigoriev I.V."/>
            <person name="Spatafora J.W."/>
        </authorList>
    </citation>
    <scope>NUCLEOTIDE SEQUENCE [LARGE SCALE GENOMIC DNA]</scope>
    <source>
        <strain evidence="3 4">AM-OR11-026</strain>
    </source>
</reference>
<gene>
    <name evidence="3" type="ORF">K503DRAFT_769143</name>
</gene>
<organism evidence="3 4">
    <name type="scientific">Rhizopogon vinicolor AM-OR11-026</name>
    <dbReference type="NCBI Taxonomy" id="1314800"/>
    <lineage>
        <taxon>Eukaryota</taxon>
        <taxon>Fungi</taxon>
        <taxon>Dikarya</taxon>
        <taxon>Basidiomycota</taxon>
        <taxon>Agaricomycotina</taxon>
        <taxon>Agaricomycetes</taxon>
        <taxon>Agaricomycetidae</taxon>
        <taxon>Boletales</taxon>
        <taxon>Suillineae</taxon>
        <taxon>Rhizopogonaceae</taxon>
        <taxon>Rhizopogon</taxon>
    </lineage>
</organism>
<feature type="compositionally biased region" description="Polar residues" evidence="1">
    <location>
        <begin position="1363"/>
        <end position="1372"/>
    </location>
</feature>
<evidence type="ECO:0000313" key="4">
    <source>
        <dbReference type="Proteomes" id="UP000092154"/>
    </source>
</evidence>
<feature type="compositionally biased region" description="Acidic residues" evidence="1">
    <location>
        <begin position="107"/>
        <end position="124"/>
    </location>
</feature>
<feature type="compositionally biased region" description="Polar residues" evidence="1">
    <location>
        <begin position="698"/>
        <end position="708"/>
    </location>
</feature>